<dbReference type="SUPFAM" id="SSF102405">
    <property type="entry name" value="MCP/YpsA-like"/>
    <property type="match status" value="1"/>
</dbReference>
<dbReference type="Pfam" id="PF02481">
    <property type="entry name" value="DNA_processg_A"/>
    <property type="match status" value="1"/>
</dbReference>
<evidence type="ECO:0000259" key="2">
    <source>
        <dbReference type="Pfam" id="PF02481"/>
    </source>
</evidence>
<gene>
    <name evidence="3" type="ORF">RN606_08595</name>
</gene>
<protein>
    <submittedName>
        <fullName evidence="3">DNA-processing protein DprA</fullName>
    </submittedName>
</protein>
<keyword evidence="4" id="KW-1185">Reference proteome</keyword>
<dbReference type="Gene3D" id="3.40.50.450">
    <property type="match status" value="1"/>
</dbReference>
<dbReference type="PANTHER" id="PTHR43022">
    <property type="entry name" value="PROTEIN SMF"/>
    <property type="match status" value="1"/>
</dbReference>
<accession>A0AA96F616</accession>
<name>A0AA96F616_9MICO</name>
<proteinExistence type="inferred from homology"/>
<organism evidence="3 4">
    <name type="scientific">Demequina capsici</name>
    <dbReference type="NCBI Taxonomy" id="3075620"/>
    <lineage>
        <taxon>Bacteria</taxon>
        <taxon>Bacillati</taxon>
        <taxon>Actinomycetota</taxon>
        <taxon>Actinomycetes</taxon>
        <taxon>Micrococcales</taxon>
        <taxon>Demequinaceae</taxon>
        <taxon>Demequina</taxon>
    </lineage>
</organism>
<dbReference type="InterPro" id="IPR003488">
    <property type="entry name" value="DprA"/>
</dbReference>
<feature type="domain" description="Smf/DprA SLOG" evidence="2">
    <location>
        <begin position="99"/>
        <end position="309"/>
    </location>
</feature>
<evidence type="ECO:0000256" key="1">
    <source>
        <dbReference type="ARBA" id="ARBA00006525"/>
    </source>
</evidence>
<dbReference type="PANTHER" id="PTHR43022:SF1">
    <property type="entry name" value="PROTEIN SMF"/>
    <property type="match status" value="1"/>
</dbReference>
<evidence type="ECO:0000313" key="4">
    <source>
        <dbReference type="Proteomes" id="UP001304125"/>
    </source>
</evidence>
<comment type="similarity">
    <text evidence="1">Belongs to the DprA/Smf family.</text>
</comment>
<reference evidence="3 4" key="1">
    <citation type="submission" date="2023-09" db="EMBL/GenBank/DDBJ databases">
        <title>Demequina sp. a novel bacteria isolated from Capsicum annuum.</title>
        <authorList>
            <person name="Humaira Z."/>
            <person name="Lee J."/>
            <person name="Cho D."/>
        </authorList>
    </citation>
    <scope>NUCLEOTIDE SEQUENCE [LARGE SCALE GENOMIC DNA]</scope>
    <source>
        <strain evidence="3 4">OYTSA14</strain>
    </source>
</reference>
<evidence type="ECO:0000313" key="3">
    <source>
        <dbReference type="EMBL" id="WNM23425.1"/>
    </source>
</evidence>
<dbReference type="InterPro" id="IPR057666">
    <property type="entry name" value="DrpA_SLOG"/>
</dbReference>
<dbReference type="Proteomes" id="UP001304125">
    <property type="component" value="Chromosome"/>
</dbReference>
<dbReference type="RefSeq" id="WP_313496323.1">
    <property type="nucleotide sequence ID" value="NZ_CP134879.1"/>
</dbReference>
<dbReference type="AlphaFoldDB" id="A0AA96F616"/>
<sequence>MSGSESDAWVAWSAIAEPLDPAAAALLAVLGPVEALAWLRECVSRPQAALAGLIERVGPDVEPRSLARIVRSASTWGRRLDRADPAMHRHRCAAVGGYVLTPADDGWPEAVHALGAAAPMALYVRGGPLRSVLEGSIALVGSRAATAYGSHMAAEIAAGVVADDRTVVSGGAFGIDAAAHRSAIAAGGRTVAIMAGGVDRWYPAGTASLRDDVLRNGCVVSEVPPGSAPHRSRFLSRNRLIACASATVVVEAAYRSGALSTAHHAMEIARPVGAVPGPVTSAASAGAHRLIRELGAVLVTSAADVLELVKPLDAVPQPVDPDTTGPIAFASREQRAAYDAIPRGGSALDQISTEGSLELGDTRRALAGLVAAGKVSYEGGIYRRIL</sequence>
<dbReference type="EMBL" id="CP134879">
    <property type="protein sequence ID" value="WNM23425.1"/>
    <property type="molecule type" value="Genomic_DNA"/>
</dbReference>
<dbReference type="GO" id="GO:0009294">
    <property type="term" value="P:DNA-mediated transformation"/>
    <property type="evidence" value="ECO:0007669"/>
    <property type="project" value="InterPro"/>
</dbReference>